<dbReference type="AlphaFoldDB" id="A0A2X2SH53"/>
<organism evidence="1 2">
    <name type="scientific">Capnocytophaga ochracea</name>
    <dbReference type="NCBI Taxonomy" id="1018"/>
    <lineage>
        <taxon>Bacteria</taxon>
        <taxon>Pseudomonadati</taxon>
        <taxon>Bacteroidota</taxon>
        <taxon>Flavobacteriia</taxon>
        <taxon>Flavobacteriales</taxon>
        <taxon>Flavobacteriaceae</taxon>
        <taxon>Capnocytophaga</taxon>
    </lineage>
</organism>
<gene>
    <name evidence="1" type="ORF">NCTC11545_00052</name>
</gene>
<dbReference type="RefSeq" id="WP_111971863.1">
    <property type="nucleotide sequence ID" value="NZ_UAVS01000001.1"/>
</dbReference>
<dbReference type="EMBL" id="UAVS01000001">
    <property type="protein sequence ID" value="SQA92492.1"/>
    <property type="molecule type" value="Genomic_DNA"/>
</dbReference>
<protein>
    <submittedName>
        <fullName evidence="1">Uncharacterized protein</fullName>
    </submittedName>
</protein>
<evidence type="ECO:0000313" key="2">
    <source>
        <dbReference type="Proteomes" id="UP000250169"/>
    </source>
</evidence>
<accession>A0A2X2SH53</accession>
<evidence type="ECO:0000313" key="1">
    <source>
        <dbReference type="EMBL" id="SQA92492.1"/>
    </source>
</evidence>
<reference evidence="1 2" key="1">
    <citation type="submission" date="2018-06" db="EMBL/GenBank/DDBJ databases">
        <authorList>
            <consortium name="Pathogen Informatics"/>
            <person name="Doyle S."/>
        </authorList>
    </citation>
    <scope>NUCLEOTIDE SEQUENCE [LARGE SCALE GENOMIC DNA]</scope>
    <source>
        <strain evidence="1 2">NCTC11545</strain>
    </source>
</reference>
<proteinExistence type="predicted"/>
<sequence>MTTTDKTLGLQEWVNDNNFTTETISDEAIIEFIKNKYRYYNYVDSIEEAEQLYNESIEDREEWLELRALDTPERIETFVVKGEEFEGYARYDETYTVEIVGIADRQGGEEQFYMIDISHR</sequence>
<name>A0A2X2SH53_CAPOC</name>
<dbReference type="Proteomes" id="UP000250169">
    <property type="component" value="Unassembled WGS sequence"/>
</dbReference>